<dbReference type="GO" id="GO:0045735">
    <property type="term" value="F:nutrient reservoir activity"/>
    <property type="evidence" value="ECO:0007669"/>
    <property type="project" value="UniProtKB-KW"/>
</dbReference>
<sequence>MWSQIVLFILVGFAYASDNPAWDNSREYVYQVRGRTLTGLYEVSDQYAGVLSRALLRVQPRGDSKLQMLLTGVEYGQVHSILTDGWNTEIPEEETAWKPLQTCSKPFQVELQNGKIYKLTVHKDCKNSDVNLIKSIVSLFQINTNGENTLPSPLNSLPDPESNSGVFLTKEDTVLGVTETLYKISPIPEHLLFNSEENARLVDFKLKQKLSGDMIEVTKHEEFSNDHELPTYVFGFGDYLLGNNPATNKMGNYFSRDSTSRAVLLGNLKQYNILHTRSVNTILVSPTVTEQQKGGVLSSIEAELQEIIPQNEKIEEISQPVEFNNLVYKYDNMNNLNKYSNRASYERFRSNKNGAQSEQSYIQYQPSLQEAPETPLYYTAGYSRMSNENSVNLPQEIQKLAKKIGKDLQDQEKDHHEQTLERYVKMVSLMRYLNADELKQLVNQILSSGSQEQNYGIYSVIRDAVAETGTGPAMLVIKDWIESGFIQGENASEVISAMTNSVHHPTEKYIKTLFELTKNQKVLTQWPLNDTILFSFSHLVRKVYVDKHISSSEYPVNYFGSFRTEEGQRFIKEEVIPYYSQMLEKSIQSADTHKIHAYIKTLGNIAEPQILKMFEPYLEGEKQCSQFQRLLMVVALEKLAETYPEEALPVFFRIYQNPAEHPAVRVAAVFQVMRSRPTYQILQLMASNTHIEVNEHVNAVVKSSIENLAELEGDKYVYIRESAKQVLHLLSQKKDYGLQYGAQYLRSYVIDELNILYKTEYNAIPSEDEYIPKGIMYTLSASLNDLHRKLVNVQAIVSSVDQLVDFTYKQTKSYEKQQKLRQQSSEQQENPLSSQNIAKLLNLKADEREQLEGHLYLELGSPYSMFSFDNNTIEQLPQYIRQLEQILKNGQSIRQVKLFNARELVIALPTVTGYQMMYTFDYPILLKTHGQVSATAQPQISSNDQIQKPNQIQIQSQLRFTVSGKTQGRLTIIAPSEHQQYISGYDKHWEVNIPDIESNINIDLNQQQVTAEVELKSDNTVNVLHYRTWPYTAKSDIWEFEPLSAQKNTKVIKPQNMQGFKYVVDKQYVGSAFEIEVNHERQYINMDIIRRVWSNNGILEGLSELWKDGYIQNSQFAVRYLPKESLPAKMILKSSYDQKYYQKPQPQGSPFQFDEKMEQNERQTQIMADVVAGISNARVESLDTVVQFVAEKNIQYVLTGAYAKSNVDPTSRVRVCFKRTSENSEIKDYVAHFVSKSNIKNTNGLNLKYTLDHEPKIDTGVELTFGYTGQTKSKITAQLKHLRSEERKKFLTSSPLYKQCQQQIQEGNEQSYTCTNMTIKANLLDHMEVKLHSEHLSSPLQNYIQMAYEAVRFYLLPYTEVKKASGENGAVSMDVKFHPDLEYVNISVITPEEETSFSNIEVYDIVRESLVAHPVFHMPSRLYSYYLGVDTYRDFCSVGKNYVNTFSNKTYDADLSENWAVMVIYVPKEARESKQQRPDQPLEIQLKKQLVNFVAYVRQNPKNNNQKDVKIVVSTPETDFEVFEIDLTTKQGSKRQVQVTVNGKKVELSTKESADFKNGYIQVYALPNGEVKVEVTNNVYILYDGQDIRLTAVNGIGKDSFRGLCGQFNDQQSEDFLVSEICMARSTEKFIKSFEIEGDEGKQIREQFAQGDKQCVKKEIPLYVDAITNRNSQRGHYNQQDECLLDQTRYVQENGQICFTTKTMPACRAGCRPQSLKKKTVGVHCLQQTKVAQLWKNQIDQGQSPDFSNKKQHKSVVMEVPDSCL</sequence>
<dbReference type="InterPro" id="IPR001846">
    <property type="entry name" value="VWF_type-D"/>
</dbReference>
<dbReference type="EMBL" id="OQ818862">
    <property type="protein sequence ID" value="WLD26188.1"/>
    <property type="molecule type" value="mRNA"/>
</dbReference>
<evidence type="ECO:0000256" key="5">
    <source>
        <dbReference type="SAM" id="SignalP"/>
    </source>
</evidence>
<dbReference type="Gene3D" id="2.20.80.10">
    <property type="entry name" value="Lipovitellin-phosvitin complex, chain A, domain 4"/>
    <property type="match status" value="1"/>
</dbReference>
<dbReference type="Gene3D" id="2.30.230.10">
    <property type="entry name" value="Lipovitellin, beta-sheet shell regions, chain A"/>
    <property type="match status" value="1"/>
</dbReference>
<dbReference type="FunFam" id="1.25.10.20:FF:000003">
    <property type="entry name" value="Vitellogenin C"/>
    <property type="match status" value="1"/>
</dbReference>
<dbReference type="InterPro" id="IPR001747">
    <property type="entry name" value="Vitellogenin_N"/>
</dbReference>
<dbReference type="SMART" id="SM00638">
    <property type="entry name" value="LPD_N"/>
    <property type="match status" value="1"/>
</dbReference>
<dbReference type="InterPro" id="IPR050733">
    <property type="entry name" value="Vitellogenin/Apolipophorin"/>
</dbReference>
<evidence type="ECO:0000259" key="7">
    <source>
        <dbReference type="PROSITE" id="PS51233"/>
    </source>
</evidence>
<dbReference type="InterPro" id="IPR015816">
    <property type="entry name" value="Vitellinogen_b-sht_N"/>
</dbReference>
<dbReference type="InterPro" id="IPR015819">
    <property type="entry name" value="Lipid_transp_b-sht_shell"/>
</dbReference>
<gene>
    <name evidence="8" type="primary">Vg-3</name>
</gene>
<dbReference type="SMART" id="SM01169">
    <property type="entry name" value="DUF1943"/>
    <property type="match status" value="1"/>
</dbReference>
<accession>A0AA49K7M1</accession>
<dbReference type="InterPro" id="IPR011030">
    <property type="entry name" value="Lipovitellin_superhlx_dom"/>
</dbReference>
<protein>
    <submittedName>
        <fullName evidence="8">Vitellogenin</fullName>
    </submittedName>
</protein>
<evidence type="ECO:0000256" key="3">
    <source>
        <dbReference type="ARBA" id="ARBA00023157"/>
    </source>
</evidence>
<feature type="domain" description="VWFD" evidence="7">
    <location>
        <begin position="1434"/>
        <end position="1643"/>
    </location>
</feature>
<keyword evidence="1 5" id="KW-0732">Signal</keyword>
<dbReference type="PROSITE" id="PS51211">
    <property type="entry name" value="VITELLOGENIN"/>
    <property type="match status" value="1"/>
</dbReference>
<dbReference type="GO" id="GO:0005319">
    <property type="term" value="F:lipid transporter activity"/>
    <property type="evidence" value="ECO:0007669"/>
    <property type="project" value="InterPro"/>
</dbReference>
<dbReference type="Pfam" id="PF01347">
    <property type="entry name" value="Vitellogenin_N"/>
    <property type="match status" value="1"/>
</dbReference>
<dbReference type="Gene3D" id="1.25.10.20">
    <property type="entry name" value="Vitellinogen, superhelical"/>
    <property type="match status" value="1"/>
</dbReference>
<dbReference type="Pfam" id="PF09172">
    <property type="entry name" value="Vit_open_b-sht"/>
    <property type="match status" value="1"/>
</dbReference>
<feature type="signal peptide" evidence="5">
    <location>
        <begin position="1"/>
        <end position="16"/>
    </location>
</feature>
<dbReference type="PROSITE" id="PS51233">
    <property type="entry name" value="VWFD"/>
    <property type="match status" value="1"/>
</dbReference>
<dbReference type="PANTHER" id="PTHR23345">
    <property type="entry name" value="VITELLOGENIN-RELATED"/>
    <property type="match status" value="1"/>
</dbReference>
<dbReference type="InterPro" id="IPR015255">
    <property type="entry name" value="Vitellinogen_open_b-sht"/>
</dbReference>
<evidence type="ECO:0000256" key="4">
    <source>
        <dbReference type="PROSITE-ProRule" id="PRU00557"/>
    </source>
</evidence>
<proteinExistence type="evidence at transcript level"/>
<comment type="caution">
    <text evidence="4">Lacks conserved residue(s) required for the propagation of feature annotation.</text>
</comment>
<organism evidence="8">
    <name type="scientific">Ophraella communa</name>
    <dbReference type="NCBI Taxonomy" id="38162"/>
    <lineage>
        <taxon>Eukaryota</taxon>
        <taxon>Metazoa</taxon>
        <taxon>Ecdysozoa</taxon>
        <taxon>Arthropoda</taxon>
        <taxon>Hexapoda</taxon>
        <taxon>Insecta</taxon>
        <taxon>Pterygota</taxon>
        <taxon>Neoptera</taxon>
        <taxon>Endopterygota</taxon>
        <taxon>Coleoptera</taxon>
        <taxon>Polyphaga</taxon>
        <taxon>Cucujiformia</taxon>
        <taxon>Chrysomeloidea</taxon>
        <taxon>Chrysomelidae</taxon>
        <taxon>Galerucinae</taxon>
        <taxon>Schematizites</taxon>
        <taxon>Ophraella</taxon>
    </lineage>
</organism>
<keyword evidence="3" id="KW-1015">Disulfide bond</keyword>
<evidence type="ECO:0000259" key="6">
    <source>
        <dbReference type="PROSITE" id="PS51211"/>
    </source>
</evidence>
<feature type="domain" description="Vitellogenin" evidence="6">
    <location>
        <begin position="22"/>
        <end position="775"/>
    </location>
</feature>
<dbReference type="PANTHER" id="PTHR23345:SF33">
    <property type="entry name" value="CROSSVEINLESS D"/>
    <property type="match status" value="1"/>
</dbReference>
<dbReference type="SUPFAM" id="SSF48431">
    <property type="entry name" value="Lipovitellin-phosvitin complex, superhelical domain"/>
    <property type="match status" value="1"/>
</dbReference>
<name>A0AA49K7M1_9CUCU</name>
<evidence type="ECO:0000256" key="1">
    <source>
        <dbReference type="ARBA" id="ARBA00022729"/>
    </source>
</evidence>
<reference evidence="8" key="1">
    <citation type="submission" date="2023-04" db="EMBL/GenBank/DDBJ databases">
        <authorList>
            <person name="Zhou P.Y."/>
            <person name="Zhang Y."/>
        </authorList>
    </citation>
    <scope>NUCLEOTIDE SEQUENCE</scope>
</reference>
<evidence type="ECO:0000313" key="8">
    <source>
        <dbReference type="EMBL" id="WLD26188.1"/>
    </source>
</evidence>
<keyword evidence="2" id="KW-0758">Storage protein</keyword>
<evidence type="ECO:0000256" key="2">
    <source>
        <dbReference type="ARBA" id="ARBA00022761"/>
    </source>
</evidence>
<feature type="chain" id="PRO_5041415559" evidence="5">
    <location>
        <begin position="17"/>
        <end position="1765"/>
    </location>
</feature>
<dbReference type="Pfam" id="PF00094">
    <property type="entry name" value="VWD"/>
    <property type="match status" value="1"/>
</dbReference>
<dbReference type="SUPFAM" id="SSF56968">
    <property type="entry name" value="Lipovitellin-phosvitin complex, beta-sheet shell regions"/>
    <property type="match status" value="2"/>
</dbReference>